<dbReference type="Gramene" id="rna15228">
    <property type="protein sequence ID" value="RHN67086.1"/>
    <property type="gene ID" value="gene15228"/>
</dbReference>
<organism evidence="2 3">
    <name type="scientific">Medicago truncatula</name>
    <name type="common">Barrel medic</name>
    <name type="synonym">Medicago tribuloides</name>
    <dbReference type="NCBI Taxonomy" id="3880"/>
    <lineage>
        <taxon>Eukaryota</taxon>
        <taxon>Viridiplantae</taxon>
        <taxon>Streptophyta</taxon>
        <taxon>Embryophyta</taxon>
        <taxon>Tracheophyta</taxon>
        <taxon>Spermatophyta</taxon>
        <taxon>Magnoliopsida</taxon>
        <taxon>eudicotyledons</taxon>
        <taxon>Gunneridae</taxon>
        <taxon>Pentapetalae</taxon>
        <taxon>rosids</taxon>
        <taxon>fabids</taxon>
        <taxon>Fabales</taxon>
        <taxon>Fabaceae</taxon>
        <taxon>Papilionoideae</taxon>
        <taxon>50 kb inversion clade</taxon>
        <taxon>NPAAA clade</taxon>
        <taxon>Hologalegina</taxon>
        <taxon>IRL clade</taxon>
        <taxon>Trifolieae</taxon>
        <taxon>Medicago</taxon>
    </lineage>
</organism>
<comment type="caution">
    <text evidence="2">The sequence shown here is derived from an EMBL/GenBank/DDBJ whole genome shotgun (WGS) entry which is preliminary data.</text>
</comment>
<evidence type="ECO:0000256" key="1">
    <source>
        <dbReference type="SAM" id="MobiDB-lite"/>
    </source>
</evidence>
<dbReference type="EMBL" id="PSQE01000003">
    <property type="protein sequence ID" value="RHN67086.1"/>
    <property type="molecule type" value="Genomic_DNA"/>
</dbReference>
<sequence>MTQSLEFHDQILDEMKNADSNISTIQESKNEEESLQISFKGEEQNTPSSNSPLKRKKRRGRKRGRLSKQFNRRSKKQNDPRPAWIGRWIQRTKIRKNGRKDIFYIHRDIPRLTCRSEKEVERFEKDGTRPGRKVR</sequence>
<evidence type="ECO:0000313" key="3">
    <source>
        <dbReference type="Proteomes" id="UP000265566"/>
    </source>
</evidence>
<evidence type="ECO:0000313" key="2">
    <source>
        <dbReference type="EMBL" id="RHN67086.1"/>
    </source>
</evidence>
<feature type="compositionally biased region" description="Basic residues" evidence="1">
    <location>
        <begin position="53"/>
        <end position="75"/>
    </location>
</feature>
<name>A0A396IMZ5_MEDTR</name>
<gene>
    <name evidence="2" type="ORF">MtrunA17_Chr3g0098901</name>
</gene>
<dbReference type="Proteomes" id="UP000265566">
    <property type="component" value="Chromosome 3"/>
</dbReference>
<accession>A0A396IMZ5</accession>
<feature type="region of interest" description="Disordered" evidence="1">
    <location>
        <begin position="25"/>
        <end position="84"/>
    </location>
</feature>
<reference evidence="3" key="1">
    <citation type="journal article" date="2018" name="Nat. Plants">
        <title>Whole-genome landscape of Medicago truncatula symbiotic genes.</title>
        <authorList>
            <person name="Pecrix Y."/>
            <person name="Staton S.E."/>
            <person name="Sallet E."/>
            <person name="Lelandais-Briere C."/>
            <person name="Moreau S."/>
            <person name="Carrere S."/>
            <person name="Blein T."/>
            <person name="Jardinaud M.F."/>
            <person name="Latrasse D."/>
            <person name="Zouine M."/>
            <person name="Zahm M."/>
            <person name="Kreplak J."/>
            <person name="Mayjonade B."/>
            <person name="Satge C."/>
            <person name="Perez M."/>
            <person name="Cauet S."/>
            <person name="Marande W."/>
            <person name="Chantry-Darmon C."/>
            <person name="Lopez-Roques C."/>
            <person name="Bouchez O."/>
            <person name="Berard A."/>
            <person name="Debelle F."/>
            <person name="Munos S."/>
            <person name="Bendahmane A."/>
            <person name="Berges H."/>
            <person name="Niebel A."/>
            <person name="Buitink J."/>
            <person name="Frugier F."/>
            <person name="Benhamed M."/>
            <person name="Crespi M."/>
            <person name="Gouzy J."/>
            <person name="Gamas P."/>
        </authorList>
    </citation>
    <scope>NUCLEOTIDE SEQUENCE [LARGE SCALE GENOMIC DNA]</scope>
    <source>
        <strain evidence="3">cv. Jemalong A17</strain>
    </source>
</reference>
<dbReference type="AlphaFoldDB" id="A0A396IMZ5"/>
<proteinExistence type="predicted"/>
<protein>
    <submittedName>
        <fullName evidence="2">Uncharacterized protein</fullName>
    </submittedName>
</protein>